<evidence type="ECO:0000259" key="10">
    <source>
        <dbReference type="PROSITE" id="PS50893"/>
    </source>
</evidence>
<feature type="transmembrane region" description="Helical" evidence="9">
    <location>
        <begin position="21"/>
        <end position="42"/>
    </location>
</feature>
<proteinExistence type="predicted"/>
<dbReference type="GO" id="GO:0015421">
    <property type="term" value="F:ABC-type oligopeptide transporter activity"/>
    <property type="evidence" value="ECO:0007669"/>
    <property type="project" value="TreeGrafter"/>
</dbReference>
<dbReference type="InterPro" id="IPR011527">
    <property type="entry name" value="ABC1_TM_dom"/>
</dbReference>
<evidence type="ECO:0000256" key="3">
    <source>
        <dbReference type="ARBA" id="ARBA00022475"/>
    </source>
</evidence>
<keyword evidence="5" id="KW-0547">Nucleotide-binding</keyword>
<dbReference type="AlphaFoldDB" id="A0A9E2S4X5"/>
<comment type="subcellular location">
    <subcellularLocation>
        <location evidence="1">Cell membrane</location>
        <topology evidence="1">Multi-pass membrane protein</topology>
    </subcellularLocation>
</comment>
<evidence type="ECO:0000313" key="13">
    <source>
        <dbReference type="Proteomes" id="UP000812270"/>
    </source>
</evidence>
<dbReference type="CDD" id="cd18548">
    <property type="entry name" value="ABC_6TM_Tm287_like"/>
    <property type="match status" value="1"/>
</dbReference>
<dbReference type="PROSITE" id="PS50929">
    <property type="entry name" value="ABC_TM1F"/>
    <property type="match status" value="1"/>
</dbReference>
<dbReference type="RefSeq" id="WP_217789325.1">
    <property type="nucleotide sequence ID" value="NZ_JAHSPG010000001.1"/>
</dbReference>
<gene>
    <name evidence="12" type="ORF">KTO63_01385</name>
</gene>
<evidence type="ECO:0000259" key="11">
    <source>
        <dbReference type="PROSITE" id="PS50929"/>
    </source>
</evidence>
<dbReference type="PANTHER" id="PTHR43394:SF1">
    <property type="entry name" value="ATP-BINDING CASSETTE SUB-FAMILY B MEMBER 10, MITOCHONDRIAL"/>
    <property type="match status" value="1"/>
</dbReference>
<evidence type="ECO:0000256" key="9">
    <source>
        <dbReference type="SAM" id="Phobius"/>
    </source>
</evidence>
<dbReference type="GO" id="GO:0005524">
    <property type="term" value="F:ATP binding"/>
    <property type="evidence" value="ECO:0007669"/>
    <property type="project" value="UniProtKB-KW"/>
</dbReference>
<evidence type="ECO:0000256" key="1">
    <source>
        <dbReference type="ARBA" id="ARBA00004651"/>
    </source>
</evidence>
<reference evidence="12" key="1">
    <citation type="submission" date="2021-06" db="EMBL/GenBank/DDBJ databases">
        <authorList>
            <person name="Huq M.A."/>
        </authorList>
    </citation>
    <scope>NUCLEOTIDE SEQUENCE</scope>
    <source>
        <strain evidence="12">MAH-26</strain>
    </source>
</reference>
<dbReference type="FunFam" id="3.40.50.300:FF:000854">
    <property type="entry name" value="Multidrug ABC transporter ATP-binding protein"/>
    <property type="match status" value="1"/>
</dbReference>
<feature type="transmembrane region" description="Helical" evidence="9">
    <location>
        <begin position="283"/>
        <end position="305"/>
    </location>
</feature>
<keyword evidence="7 9" id="KW-1133">Transmembrane helix</keyword>
<protein>
    <submittedName>
        <fullName evidence="12">ABC transporter ATP-binding protein/permease</fullName>
    </submittedName>
</protein>
<organism evidence="12 13">
    <name type="scientific">Pinibacter aurantiacus</name>
    <dbReference type="NCBI Taxonomy" id="2851599"/>
    <lineage>
        <taxon>Bacteria</taxon>
        <taxon>Pseudomonadati</taxon>
        <taxon>Bacteroidota</taxon>
        <taxon>Chitinophagia</taxon>
        <taxon>Chitinophagales</taxon>
        <taxon>Chitinophagaceae</taxon>
        <taxon>Pinibacter</taxon>
    </lineage>
</organism>
<keyword evidence="4 9" id="KW-0812">Transmembrane</keyword>
<dbReference type="Pfam" id="PF00664">
    <property type="entry name" value="ABC_membrane"/>
    <property type="match status" value="1"/>
</dbReference>
<evidence type="ECO:0000256" key="8">
    <source>
        <dbReference type="ARBA" id="ARBA00023136"/>
    </source>
</evidence>
<feature type="transmembrane region" description="Helical" evidence="9">
    <location>
        <begin position="163"/>
        <end position="182"/>
    </location>
</feature>
<dbReference type="PROSITE" id="PS00211">
    <property type="entry name" value="ABC_TRANSPORTER_1"/>
    <property type="match status" value="1"/>
</dbReference>
<keyword evidence="3" id="KW-1003">Cell membrane</keyword>
<keyword evidence="2" id="KW-0813">Transport</keyword>
<keyword evidence="13" id="KW-1185">Reference proteome</keyword>
<keyword evidence="8 9" id="KW-0472">Membrane</keyword>
<dbReference type="InterPro" id="IPR003593">
    <property type="entry name" value="AAA+_ATPase"/>
</dbReference>
<dbReference type="InterPro" id="IPR003439">
    <property type="entry name" value="ABC_transporter-like_ATP-bd"/>
</dbReference>
<dbReference type="PROSITE" id="PS50893">
    <property type="entry name" value="ABC_TRANSPORTER_2"/>
    <property type="match status" value="1"/>
</dbReference>
<evidence type="ECO:0000256" key="4">
    <source>
        <dbReference type="ARBA" id="ARBA00022692"/>
    </source>
</evidence>
<evidence type="ECO:0000256" key="6">
    <source>
        <dbReference type="ARBA" id="ARBA00022840"/>
    </source>
</evidence>
<sequence>MKKESQKAPAKPNIFKILTPYRRMIFLLIFLALLSNGINLIIPRLISKGIDDYTHNALVMKNLIFMFGAAALLIFFFNYLQTIVQTYTSEKVARDMREKLSDRISRQSHVYIQETNPAKLLTNLTSDIDSIKMFVSQAIVSIASSIVIIVGASILLIMINWKLALAVLMIIPIIGGAFFFVLKKVRPIFMKSRQVIDKLNKVINESILGAALIRVLNSQQPEYEKFIEANGEARDLGMSILRMFAGLIPVITFVANLAMLTILVLGGHFVINGSMTLGNFAAFNGYLSLLIFPILVIGFMSNVIAQASASYGRIAETLNSPDTEDTGTVTTPLSGEITLKNVMLTYGEKPALKDVSLEVQPGSRTAIIGPTAAGKTQLLYLLTALIKANEGQITFDNIPVDDYKKEKFYSQVGFVFQDSIIFNMSIRENIAFSNTVTDEALEKAIETAELKNFIDSLPGQLDAVVSERGTSLSGGQKQRIMLARALAINPTILLLDDFTARVDSNTEKRILNNLRKNYPGLTLVSVTQKIDAVKDYDQIILLMEGEVIASGVHEELMHSSPEYVQIYESQKSTNVYEQPALVNGES</sequence>
<dbReference type="SMART" id="SM00382">
    <property type="entry name" value="AAA"/>
    <property type="match status" value="1"/>
</dbReference>
<dbReference type="Pfam" id="PF00005">
    <property type="entry name" value="ABC_tran"/>
    <property type="match status" value="1"/>
</dbReference>
<feature type="domain" description="ABC transmembrane type-1" evidence="11">
    <location>
        <begin position="26"/>
        <end position="306"/>
    </location>
</feature>
<name>A0A9E2S4X5_9BACT</name>
<evidence type="ECO:0000256" key="2">
    <source>
        <dbReference type="ARBA" id="ARBA00022448"/>
    </source>
</evidence>
<dbReference type="Proteomes" id="UP000812270">
    <property type="component" value="Unassembled WGS sequence"/>
</dbReference>
<dbReference type="PANTHER" id="PTHR43394">
    <property type="entry name" value="ATP-DEPENDENT PERMEASE MDL1, MITOCHONDRIAL"/>
    <property type="match status" value="1"/>
</dbReference>
<feature type="transmembrane region" description="Helical" evidence="9">
    <location>
        <begin position="244"/>
        <end position="271"/>
    </location>
</feature>
<accession>A0A9E2S4X5</accession>
<dbReference type="InterPro" id="IPR017871">
    <property type="entry name" value="ABC_transporter-like_CS"/>
</dbReference>
<evidence type="ECO:0000256" key="5">
    <source>
        <dbReference type="ARBA" id="ARBA00022741"/>
    </source>
</evidence>
<dbReference type="InterPro" id="IPR039421">
    <property type="entry name" value="Type_1_exporter"/>
</dbReference>
<dbReference type="GO" id="GO:0005886">
    <property type="term" value="C:plasma membrane"/>
    <property type="evidence" value="ECO:0007669"/>
    <property type="project" value="UniProtKB-SubCell"/>
</dbReference>
<dbReference type="EMBL" id="JAHSPG010000001">
    <property type="protein sequence ID" value="MBV4355781.1"/>
    <property type="molecule type" value="Genomic_DNA"/>
</dbReference>
<comment type="caution">
    <text evidence="12">The sequence shown here is derived from an EMBL/GenBank/DDBJ whole genome shotgun (WGS) entry which is preliminary data.</text>
</comment>
<keyword evidence="6 12" id="KW-0067">ATP-binding</keyword>
<feature type="transmembrane region" description="Helical" evidence="9">
    <location>
        <begin position="138"/>
        <end position="157"/>
    </location>
</feature>
<evidence type="ECO:0000313" key="12">
    <source>
        <dbReference type="EMBL" id="MBV4355781.1"/>
    </source>
</evidence>
<dbReference type="GO" id="GO:0016887">
    <property type="term" value="F:ATP hydrolysis activity"/>
    <property type="evidence" value="ECO:0007669"/>
    <property type="project" value="InterPro"/>
</dbReference>
<evidence type="ECO:0000256" key="7">
    <source>
        <dbReference type="ARBA" id="ARBA00022989"/>
    </source>
</evidence>
<feature type="transmembrane region" description="Helical" evidence="9">
    <location>
        <begin position="62"/>
        <end position="80"/>
    </location>
</feature>
<feature type="domain" description="ABC transporter" evidence="10">
    <location>
        <begin position="337"/>
        <end position="569"/>
    </location>
</feature>